<evidence type="ECO:0000313" key="1">
    <source>
        <dbReference type="EMBL" id="KAJ7536104.1"/>
    </source>
</evidence>
<dbReference type="Proteomes" id="UP001162992">
    <property type="component" value="Chromosome 12"/>
</dbReference>
<gene>
    <name evidence="1" type="ORF">O6H91_12G056600</name>
</gene>
<keyword evidence="2" id="KW-1185">Reference proteome</keyword>
<name>A0ACC2C285_DIPCM</name>
<dbReference type="EMBL" id="CM055103">
    <property type="protein sequence ID" value="KAJ7536104.1"/>
    <property type="molecule type" value="Genomic_DNA"/>
</dbReference>
<proteinExistence type="predicted"/>
<accession>A0ACC2C285</accession>
<evidence type="ECO:0000313" key="2">
    <source>
        <dbReference type="Proteomes" id="UP001162992"/>
    </source>
</evidence>
<organism evidence="1 2">
    <name type="scientific">Diphasiastrum complanatum</name>
    <name type="common">Issler's clubmoss</name>
    <name type="synonym">Lycopodium complanatum</name>
    <dbReference type="NCBI Taxonomy" id="34168"/>
    <lineage>
        <taxon>Eukaryota</taxon>
        <taxon>Viridiplantae</taxon>
        <taxon>Streptophyta</taxon>
        <taxon>Embryophyta</taxon>
        <taxon>Tracheophyta</taxon>
        <taxon>Lycopodiopsida</taxon>
        <taxon>Lycopodiales</taxon>
        <taxon>Lycopodiaceae</taxon>
        <taxon>Lycopodioideae</taxon>
        <taxon>Diphasiastrum</taxon>
    </lineage>
</organism>
<sequence length="472" mass="49694">MKTVLLLLLFLTVPAFSTSHSPAEVATPQVFSALVAITHKVSAPSAAPSPAPSLAPVATSPSPSGLGPTPVKAPPVPATANGTLDPGQMAALESLGVAVGTDPCGQGSHQILICDESSPFRHLVFLQLQYCPADATLTEGALLNLTSLQALSFLDCPMRPVPVPSQLISSLTSFSCVASLGRTAGHEDQPGLSGVWVSHLHNLADLTIMDVVLNVSSLQLILANMSSLQELKISNASLRGYLPKAWPANLTSMDLSLNNIQGPLPSFFGQLQHLQSLDLSGNNLTGHLPESMGKLRSLEKLTLSSNRLVGPIPAAIVNMTSLTFLDLSNNNLNGSIMLSLTTLTNLRYLDLRSNAFQGILPLNTSFINRLNTFKIDGNLALCYNKSITSSKVVSGISPCDSNGMPLLNSGGPALAPGGEFGPSPQPVEGIQHSHKRRGPKTIVLAVAVALAAIFLFILVAVGVSKWCRWKEY</sequence>
<comment type="caution">
    <text evidence="1">The sequence shown here is derived from an EMBL/GenBank/DDBJ whole genome shotgun (WGS) entry which is preliminary data.</text>
</comment>
<protein>
    <submittedName>
        <fullName evidence="1">Uncharacterized protein</fullName>
    </submittedName>
</protein>
<reference evidence="2" key="1">
    <citation type="journal article" date="2024" name="Proc. Natl. Acad. Sci. U.S.A.">
        <title>Extraordinary preservation of gene collinearity over three hundred million years revealed in homosporous lycophytes.</title>
        <authorList>
            <person name="Li C."/>
            <person name="Wickell D."/>
            <person name="Kuo L.Y."/>
            <person name="Chen X."/>
            <person name="Nie B."/>
            <person name="Liao X."/>
            <person name="Peng D."/>
            <person name="Ji J."/>
            <person name="Jenkins J."/>
            <person name="Williams M."/>
            <person name="Shu S."/>
            <person name="Plott C."/>
            <person name="Barry K."/>
            <person name="Rajasekar S."/>
            <person name="Grimwood J."/>
            <person name="Han X."/>
            <person name="Sun S."/>
            <person name="Hou Z."/>
            <person name="He W."/>
            <person name="Dai G."/>
            <person name="Sun C."/>
            <person name="Schmutz J."/>
            <person name="Leebens-Mack J.H."/>
            <person name="Li F.W."/>
            <person name="Wang L."/>
        </authorList>
    </citation>
    <scope>NUCLEOTIDE SEQUENCE [LARGE SCALE GENOMIC DNA]</scope>
    <source>
        <strain evidence="2">cv. PW_Plant_1</strain>
    </source>
</reference>